<evidence type="ECO:0000256" key="1">
    <source>
        <dbReference type="SAM" id="Phobius"/>
    </source>
</evidence>
<reference evidence="2 3" key="1">
    <citation type="submission" date="2024-09" db="EMBL/GenBank/DDBJ databases">
        <authorList>
            <person name="Salinas-Garcia M.A."/>
            <person name="Prieme A."/>
        </authorList>
    </citation>
    <scope>NUCLEOTIDE SEQUENCE [LARGE SCALE GENOMIC DNA]</scope>
    <source>
        <strain evidence="2 3">DSM 21081</strain>
    </source>
</reference>
<dbReference type="EMBL" id="JBHDLJ010000007">
    <property type="protein sequence ID" value="MFB0835062.1"/>
    <property type="molecule type" value="Genomic_DNA"/>
</dbReference>
<sequence length="185" mass="19618">MQSIARWTKDIARRIPLSATALRWWGVRQWGSAAAASLGIALLLGFATVLIPNDVFTRDIAPTPWSYPVWLATSLLSGLLLASYVRAAPDLVRDSSAVEPSHKPSRWGLAGGLLAWFAVGCPVCNKIALLALGYSGAITYFAPVQPLLAGAALAATALALVFRLSGQVECLLPARPRGSLERTAP</sequence>
<feature type="transmembrane region" description="Helical" evidence="1">
    <location>
        <begin position="140"/>
        <end position="162"/>
    </location>
</feature>
<dbReference type="RefSeq" id="WP_373972232.1">
    <property type="nucleotide sequence ID" value="NZ_JBHDLJ010000007.1"/>
</dbReference>
<accession>A0ABV4UN56</accession>
<organism evidence="2 3">
    <name type="scientific">Arthrobacter halodurans</name>
    <dbReference type="NCBI Taxonomy" id="516699"/>
    <lineage>
        <taxon>Bacteria</taxon>
        <taxon>Bacillati</taxon>
        <taxon>Actinomycetota</taxon>
        <taxon>Actinomycetes</taxon>
        <taxon>Micrococcales</taxon>
        <taxon>Micrococcaceae</taxon>
        <taxon>Arthrobacter</taxon>
    </lineage>
</organism>
<comment type="caution">
    <text evidence="2">The sequence shown here is derived from an EMBL/GenBank/DDBJ whole genome shotgun (WGS) entry which is preliminary data.</text>
</comment>
<keyword evidence="1" id="KW-1133">Transmembrane helix</keyword>
<evidence type="ECO:0000313" key="3">
    <source>
        <dbReference type="Proteomes" id="UP001575652"/>
    </source>
</evidence>
<protein>
    <submittedName>
        <fullName evidence="2">Uncharacterized protein</fullName>
    </submittedName>
</protein>
<keyword evidence="3" id="KW-1185">Reference proteome</keyword>
<feature type="transmembrane region" description="Helical" evidence="1">
    <location>
        <begin position="107"/>
        <end position="134"/>
    </location>
</feature>
<keyword evidence="1" id="KW-0472">Membrane</keyword>
<proteinExistence type="predicted"/>
<gene>
    <name evidence="2" type="ORF">ACETWP_10725</name>
</gene>
<evidence type="ECO:0000313" key="2">
    <source>
        <dbReference type="EMBL" id="MFB0835062.1"/>
    </source>
</evidence>
<feature type="transmembrane region" description="Helical" evidence="1">
    <location>
        <begin position="33"/>
        <end position="53"/>
    </location>
</feature>
<dbReference type="Proteomes" id="UP001575652">
    <property type="component" value="Unassembled WGS sequence"/>
</dbReference>
<name>A0ABV4UN56_9MICC</name>
<keyword evidence="1" id="KW-0812">Transmembrane</keyword>
<feature type="transmembrane region" description="Helical" evidence="1">
    <location>
        <begin position="65"/>
        <end position="86"/>
    </location>
</feature>